<dbReference type="EMBL" id="GFPF01002868">
    <property type="protein sequence ID" value="MAA14014.1"/>
    <property type="molecule type" value="Transcribed_RNA"/>
</dbReference>
<name>A0A224YJ57_9ACAR</name>
<accession>A0A224YJ57</accession>
<sequence length="183" mass="20784">MFQDACEFQVIEHTVLVNRCFTKHFINIFVSEAVTHAGEKLAKPFLVYAADVLFVEAGESVLDDILRVGALQPLPEEGQEHREINRARSFVHHAVQVRVRWVLAERGQHIVQVLLVDETIPVLVNHVKRFLELLYLRLVEHSEHIRCGSLGPFLRGAPAFGLPTRHGSSEPRASDEVIFQMSF</sequence>
<reference evidence="1" key="1">
    <citation type="journal article" date="2017" name="Parasit. Vectors">
        <title>Sialotranscriptomics of Rhipicephalus zambeziensis reveals intricate expression profiles of secretory proteins and suggests tight temporal transcriptional regulation during blood-feeding.</title>
        <authorList>
            <person name="de Castro M.H."/>
            <person name="de Klerk D."/>
            <person name="Pienaar R."/>
            <person name="Rees D.J.G."/>
            <person name="Mans B.J."/>
        </authorList>
    </citation>
    <scope>NUCLEOTIDE SEQUENCE</scope>
    <source>
        <tissue evidence="1">Salivary glands</tissue>
    </source>
</reference>
<protein>
    <submittedName>
        <fullName evidence="1">Uncharacterized protein</fullName>
    </submittedName>
</protein>
<organism evidence="1">
    <name type="scientific">Rhipicephalus zambeziensis</name>
    <dbReference type="NCBI Taxonomy" id="60191"/>
    <lineage>
        <taxon>Eukaryota</taxon>
        <taxon>Metazoa</taxon>
        <taxon>Ecdysozoa</taxon>
        <taxon>Arthropoda</taxon>
        <taxon>Chelicerata</taxon>
        <taxon>Arachnida</taxon>
        <taxon>Acari</taxon>
        <taxon>Parasitiformes</taxon>
        <taxon>Ixodida</taxon>
        <taxon>Ixodoidea</taxon>
        <taxon>Ixodidae</taxon>
        <taxon>Rhipicephalinae</taxon>
        <taxon>Rhipicephalus</taxon>
        <taxon>Rhipicephalus</taxon>
    </lineage>
</organism>
<evidence type="ECO:0000313" key="1">
    <source>
        <dbReference type="EMBL" id="MAA14014.1"/>
    </source>
</evidence>
<dbReference type="AlphaFoldDB" id="A0A224YJ57"/>
<proteinExistence type="predicted"/>